<evidence type="ECO:0000256" key="3">
    <source>
        <dbReference type="ARBA" id="ARBA00022617"/>
    </source>
</evidence>
<keyword evidence="2" id="KW-0575">Peroxidase</keyword>
<protein>
    <recommendedName>
        <fullName evidence="8">Heme haloperoxidase family profile domain-containing protein</fullName>
    </recommendedName>
</protein>
<organism evidence="9 10">
    <name type="scientific">Lentinula boryana</name>
    <dbReference type="NCBI Taxonomy" id="40481"/>
    <lineage>
        <taxon>Eukaryota</taxon>
        <taxon>Fungi</taxon>
        <taxon>Dikarya</taxon>
        <taxon>Basidiomycota</taxon>
        <taxon>Agaricomycotina</taxon>
        <taxon>Agaricomycetes</taxon>
        <taxon>Agaricomycetidae</taxon>
        <taxon>Agaricales</taxon>
        <taxon>Marasmiineae</taxon>
        <taxon>Omphalotaceae</taxon>
        <taxon>Lentinula</taxon>
    </lineage>
</organism>
<dbReference type="Pfam" id="PF01328">
    <property type="entry name" value="Peroxidase_2"/>
    <property type="match status" value="1"/>
</dbReference>
<evidence type="ECO:0000313" key="9">
    <source>
        <dbReference type="EMBL" id="KAJ4001204.1"/>
    </source>
</evidence>
<evidence type="ECO:0000259" key="8">
    <source>
        <dbReference type="PROSITE" id="PS51405"/>
    </source>
</evidence>
<proteinExistence type="inferred from homology"/>
<keyword evidence="10" id="KW-1185">Reference proteome</keyword>
<evidence type="ECO:0000256" key="2">
    <source>
        <dbReference type="ARBA" id="ARBA00022559"/>
    </source>
</evidence>
<keyword evidence="5" id="KW-0560">Oxidoreductase</keyword>
<evidence type="ECO:0000256" key="1">
    <source>
        <dbReference type="ARBA" id="ARBA00001970"/>
    </source>
</evidence>
<dbReference type="PANTHER" id="PTHR33577">
    <property type="entry name" value="STERIGMATOCYSTIN BIOSYNTHESIS PEROXIDASE STCC-RELATED"/>
    <property type="match status" value="1"/>
</dbReference>
<dbReference type="Proteomes" id="UP001163828">
    <property type="component" value="Unassembled WGS sequence"/>
</dbReference>
<dbReference type="InterPro" id="IPR036851">
    <property type="entry name" value="Chloroperoxidase-like_sf"/>
</dbReference>
<keyword evidence="6" id="KW-0408">Iron</keyword>
<evidence type="ECO:0000313" key="10">
    <source>
        <dbReference type="Proteomes" id="UP001163828"/>
    </source>
</evidence>
<dbReference type="Gene3D" id="1.10.489.10">
    <property type="entry name" value="Chloroperoxidase-like"/>
    <property type="match status" value="1"/>
</dbReference>
<dbReference type="PANTHER" id="PTHR33577:SF9">
    <property type="entry name" value="PEROXIDASE STCC"/>
    <property type="match status" value="1"/>
</dbReference>
<evidence type="ECO:0000256" key="4">
    <source>
        <dbReference type="ARBA" id="ARBA00022723"/>
    </source>
</evidence>
<reference evidence="9" key="1">
    <citation type="submission" date="2022-08" db="EMBL/GenBank/DDBJ databases">
        <authorList>
            <consortium name="DOE Joint Genome Institute"/>
            <person name="Min B."/>
            <person name="Riley R."/>
            <person name="Sierra-Patev S."/>
            <person name="Naranjo-Ortiz M."/>
            <person name="Looney B."/>
            <person name="Konkel Z."/>
            <person name="Slot J.C."/>
            <person name="Sakamoto Y."/>
            <person name="Steenwyk J.L."/>
            <person name="Rokas A."/>
            <person name="Carro J."/>
            <person name="Camarero S."/>
            <person name="Ferreira P."/>
            <person name="Molpeceres G."/>
            <person name="Ruiz-Duenas F.J."/>
            <person name="Serrano A."/>
            <person name="Henrissat B."/>
            <person name="Drula E."/>
            <person name="Hughes K.W."/>
            <person name="Mata J.L."/>
            <person name="Ishikawa N.K."/>
            <person name="Vargas-Isla R."/>
            <person name="Ushijima S."/>
            <person name="Smith C.A."/>
            <person name="Ahrendt S."/>
            <person name="Andreopoulos W."/>
            <person name="He G."/>
            <person name="Labutti K."/>
            <person name="Lipzen A."/>
            <person name="Ng V."/>
            <person name="Sandor L."/>
            <person name="Barry K."/>
            <person name="Martinez A.T."/>
            <person name="Xiao Y."/>
            <person name="Gibbons J.G."/>
            <person name="Terashima K."/>
            <person name="Hibbett D.S."/>
            <person name="Grigoriev I.V."/>
        </authorList>
    </citation>
    <scope>NUCLEOTIDE SEQUENCE</scope>
    <source>
        <strain evidence="9">TFB10827</strain>
    </source>
</reference>
<dbReference type="EMBL" id="MU790512">
    <property type="protein sequence ID" value="KAJ4001204.1"/>
    <property type="molecule type" value="Genomic_DNA"/>
</dbReference>
<comment type="cofactor">
    <cofactor evidence="1">
        <name>heme b</name>
        <dbReference type="ChEBI" id="CHEBI:60344"/>
    </cofactor>
</comment>
<comment type="similarity">
    <text evidence="7">Belongs to the chloroperoxidase family.</text>
</comment>
<keyword evidence="3" id="KW-0349">Heme</keyword>
<sequence length="297" mass="33010">MSILPTLISAPKFPSLLHIEDDCFHSKASIAFTASRDEDHSYIRPTFPNDSRAPCPGLNTLANHGYIPRSGRDISFLTLVRAIMEVYNISLPLALMLTVPGFLIYARFQLHSNSSASFLDTESRSRSFPSISYSITLSSLASFGPGLKIAHRASLVHPDYPSEKPDTNMLHGFLNYARLCQRISLHSDEQRGCFTIHDLASFRVSRESNLPGPNKLDGIHEQVALGESSLTWLLFAKQSPSSASPDISLSHLEQWFGEERIPDGWTRPTETIGLINARKVAGQVQKEMKMVREAKGK</sequence>
<keyword evidence="4" id="KW-0479">Metal-binding</keyword>
<dbReference type="SUPFAM" id="SSF47571">
    <property type="entry name" value="Cloroperoxidase"/>
    <property type="match status" value="1"/>
</dbReference>
<evidence type="ECO:0000256" key="5">
    <source>
        <dbReference type="ARBA" id="ARBA00023002"/>
    </source>
</evidence>
<accession>A0ABQ8QRR6</accession>
<gene>
    <name evidence="9" type="ORF">F5050DRAFT_1561306</name>
</gene>
<evidence type="ECO:0000256" key="7">
    <source>
        <dbReference type="ARBA" id="ARBA00025795"/>
    </source>
</evidence>
<evidence type="ECO:0000256" key="6">
    <source>
        <dbReference type="ARBA" id="ARBA00023004"/>
    </source>
</evidence>
<name>A0ABQ8QRR6_9AGAR</name>
<feature type="domain" description="Heme haloperoxidase family profile" evidence="8">
    <location>
        <begin position="38"/>
        <end position="282"/>
    </location>
</feature>
<dbReference type="InterPro" id="IPR000028">
    <property type="entry name" value="Chloroperoxidase"/>
</dbReference>
<dbReference type="PROSITE" id="PS51405">
    <property type="entry name" value="HEME_HALOPEROXIDASE"/>
    <property type="match status" value="1"/>
</dbReference>
<comment type="caution">
    <text evidence="9">The sequence shown here is derived from an EMBL/GenBank/DDBJ whole genome shotgun (WGS) entry which is preliminary data.</text>
</comment>